<protein>
    <submittedName>
        <fullName evidence="1">Uncharacterized protein</fullName>
    </submittedName>
</protein>
<comment type="caution">
    <text evidence="1">The sequence shown here is derived from an EMBL/GenBank/DDBJ whole genome shotgun (WGS) entry which is preliminary data.</text>
</comment>
<dbReference type="Proteomes" id="UP000298416">
    <property type="component" value="Unassembled WGS sequence"/>
</dbReference>
<evidence type="ECO:0000313" key="2">
    <source>
        <dbReference type="Proteomes" id="UP000298416"/>
    </source>
</evidence>
<name>A0A8X8Y8Y4_SALSN</name>
<evidence type="ECO:0000313" key="1">
    <source>
        <dbReference type="EMBL" id="KAG6425433.1"/>
    </source>
</evidence>
<dbReference type="AlphaFoldDB" id="A0A8X8Y8Y4"/>
<reference evidence="1" key="1">
    <citation type="submission" date="2018-01" db="EMBL/GenBank/DDBJ databases">
        <authorList>
            <person name="Mao J.F."/>
        </authorList>
    </citation>
    <scope>NUCLEOTIDE SEQUENCE</scope>
    <source>
        <strain evidence="1">Huo1</strain>
        <tissue evidence="1">Leaf</tissue>
    </source>
</reference>
<proteinExistence type="predicted"/>
<dbReference type="EMBL" id="PNBA02000005">
    <property type="protein sequence ID" value="KAG6425433.1"/>
    <property type="molecule type" value="Genomic_DNA"/>
</dbReference>
<keyword evidence="2" id="KW-1185">Reference proteome</keyword>
<organism evidence="1">
    <name type="scientific">Salvia splendens</name>
    <name type="common">Scarlet sage</name>
    <dbReference type="NCBI Taxonomy" id="180675"/>
    <lineage>
        <taxon>Eukaryota</taxon>
        <taxon>Viridiplantae</taxon>
        <taxon>Streptophyta</taxon>
        <taxon>Embryophyta</taxon>
        <taxon>Tracheophyta</taxon>
        <taxon>Spermatophyta</taxon>
        <taxon>Magnoliopsida</taxon>
        <taxon>eudicotyledons</taxon>
        <taxon>Gunneridae</taxon>
        <taxon>Pentapetalae</taxon>
        <taxon>asterids</taxon>
        <taxon>lamiids</taxon>
        <taxon>Lamiales</taxon>
        <taxon>Lamiaceae</taxon>
        <taxon>Nepetoideae</taxon>
        <taxon>Mentheae</taxon>
        <taxon>Salviinae</taxon>
        <taxon>Salvia</taxon>
        <taxon>Salvia subgen. Calosphace</taxon>
        <taxon>core Calosphace</taxon>
    </lineage>
</organism>
<gene>
    <name evidence="1" type="ORF">SASPL_115868</name>
</gene>
<accession>A0A8X8Y8Y4</accession>
<reference evidence="1" key="2">
    <citation type="submission" date="2020-08" db="EMBL/GenBank/DDBJ databases">
        <title>Plant Genome Project.</title>
        <authorList>
            <person name="Zhang R.-G."/>
        </authorList>
    </citation>
    <scope>NUCLEOTIDE SEQUENCE</scope>
    <source>
        <strain evidence="1">Huo1</strain>
        <tissue evidence="1">Leaf</tissue>
    </source>
</reference>
<sequence>MKSNHSAVCYRINSHICLLKSHLVGSSFLFRRIYLHSDFRVSKFLIFPKIILFVALNCETRVMLVSTNLNQGEVHLGL</sequence>